<feature type="signal peptide" evidence="1">
    <location>
        <begin position="1"/>
        <end position="20"/>
    </location>
</feature>
<gene>
    <name evidence="2" type="ORF">K444DRAFT_663797</name>
</gene>
<evidence type="ECO:0000313" key="3">
    <source>
        <dbReference type="Proteomes" id="UP000235371"/>
    </source>
</evidence>
<name>A0A2J6T8M0_9HELO</name>
<evidence type="ECO:0000313" key="2">
    <source>
        <dbReference type="EMBL" id="PMD59365.1"/>
    </source>
</evidence>
<keyword evidence="1" id="KW-0732">Signal</keyword>
<organism evidence="2 3">
    <name type="scientific">Hyaloscypha bicolor E</name>
    <dbReference type="NCBI Taxonomy" id="1095630"/>
    <lineage>
        <taxon>Eukaryota</taxon>
        <taxon>Fungi</taxon>
        <taxon>Dikarya</taxon>
        <taxon>Ascomycota</taxon>
        <taxon>Pezizomycotina</taxon>
        <taxon>Leotiomycetes</taxon>
        <taxon>Helotiales</taxon>
        <taxon>Hyaloscyphaceae</taxon>
        <taxon>Hyaloscypha</taxon>
        <taxon>Hyaloscypha bicolor</taxon>
    </lineage>
</organism>
<accession>A0A2J6T8M0</accession>
<dbReference type="AlphaFoldDB" id="A0A2J6T8M0"/>
<dbReference type="GeneID" id="36594957"/>
<dbReference type="EMBL" id="KZ613816">
    <property type="protein sequence ID" value="PMD59365.1"/>
    <property type="molecule type" value="Genomic_DNA"/>
</dbReference>
<sequence length="118" mass="13019">MLFFKTLFLSAPILLSFTAATPITSGQILEVRDTTWHANLIADIIQRDNGLATELAGNNATSLMLRAISSHPEFQTISRRSPDDAVSENEIAVMSKLVARESCNLCNTNHVWLERSST</sequence>
<dbReference type="RefSeq" id="XP_024736269.1">
    <property type="nucleotide sequence ID" value="XM_024886880.1"/>
</dbReference>
<reference evidence="2 3" key="1">
    <citation type="submission" date="2016-04" db="EMBL/GenBank/DDBJ databases">
        <title>A degradative enzymes factory behind the ericoid mycorrhizal symbiosis.</title>
        <authorList>
            <consortium name="DOE Joint Genome Institute"/>
            <person name="Martino E."/>
            <person name="Morin E."/>
            <person name="Grelet G."/>
            <person name="Kuo A."/>
            <person name="Kohler A."/>
            <person name="Daghino S."/>
            <person name="Barry K."/>
            <person name="Choi C."/>
            <person name="Cichocki N."/>
            <person name="Clum A."/>
            <person name="Copeland A."/>
            <person name="Hainaut M."/>
            <person name="Haridas S."/>
            <person name="Labutti K."/>
            <person name="Lindquist E."/>
            <person name="Lipzen A."/>
            <person name="Khouja H.-R."/>
            <person name="Murat C."/>
            <person name="Ohm R."/>
            <person name="Olson A."/>
            <person name="Spatafora J."/>
            <person name="Veneault-Fourrey C."/>
            <person name="Henrissat B."/>
            <person name="Grigoriev I."/>
            <person name="Martin F."/>
            <person name="Perotto S."/>
        </authorList>
    </citation>
    <scope>NUCLEOTIDE SEQUENCE [LARGE SCALE GENOMIC DNA]</scope>
    <source>
        <strain evidence="2 3">E</strain>
    </source>
</reference>
<dbReference type="Proteomes" id="UP000235371">
    <property type="component" value="Unassembled WGS sequence"/>
</dbReference>
<dbReference type="InParanoid" id="A0A2J6T8M0"/>
<protein>
    <submittedName>
        <fullName evidence="2">Uncharacterized protein</fullName>
    </submittedName>
</protein>
<proteinExistence type="predicted"/>
<keyword evidence="3" id="KW-1185">Reference proteome</keyword>
<evidence type="ECO:0000256" key="1">
    <source>
        <dbReference type="SAM" id="SignalP"/>
    </source>
</evidence>
<feature type="chain" id="PRO_5014463532" evidence="1">
    <location>
        <begin position="21"/>
        <end position="118"/>
    </location>
</feature>